<dbReference type="RefSeq" id="XP_056750050.1">
    <property type="nucleotide sequence ID" value="XM_056901382.1"/>
</dbReference>
<keyword evidence="3" id="KW-1185">Reference proteome</keyword>
<dbReference type="EMBL" id="JAQJAE010000005">
    <property type="protein sequence ID" value="KAJ5593424.1"/>
    <property type="molecule type" value="Genomic_DNA"/>
</dbReference>
<evidence type="ECO:0000313" key="2">
    <source>
        <dbReference type="EMBL" id="KAJ5593424.1"/>
    </source>
</evidence>
<evidence type="ECO:0000313" key="3">
    <source>
        <dbReference type="Proteomes" id="UP001213799"/>
    </source>
</evidence>
<evidence type="ECO:0000256" key="1">
    <source>
        <dbReference type="SAM" id="Phobius"/>
    </source>
</evidence>
<reference evidence="2" key="2">
    <citation type="submission" date="2023-01" db="EMBL/GenBank/DDBJ databases">
        <authorList>
            <person name="Petersen C."/>
        </authorList>
    </citation>
    <scope>NUCLEOTIDE SEQUENCE</scope>
    <source>
        <strain evidence="2">IBT 12815</strain>
    </source>
</reference>
<dbReference type="Proteomes" id="UP001213799">
    <property type="component" value="Unassembled WGS sequence"/>
</dbReference>
<reference evidence="2" key="1">
    <citation type="journal article" date="2023" name="IMA Fungus">
        <title>Comparative genomic study of the Penicillium genus elucidates a diverse pangenome and 15 lateral gene transfer events.</title>
        <authorList>
            <person name="Petersen C."/>
            <person name="Sorensen T."/>
            <person name="Nielsen M.R."/>
            <person name="Sondergaard T.E."/>
            <person name="Sorensen J.L."/>
            <person name="Fitzpatrick D.A."/>
            <person name="Frisvad J.C."/>
            <person name="Nielsen K.L."/>
        </authorList>
    </citation>
    <scope>NUCLEOTIDE SEQUENCE</scope>
    <source>
        <strain evidence="2">IBT 12815</strain>
    </source>
</reference>
<accession>A0AAD6DVV7</accession>
<protein>
    <submittedName>
        <fullName evidence="2">Uncharacterized protein</fullName>
    </submittedName>
</protein>
<keyword evidence="1" id="KW-1133">Transmembrane helix</keyword>
<gene>
    <name evidence="2" type="ORF">N7537_010328</name>
</gene>
<comment type="caution">
    <text evidence="2">The sequence shown here is derived from an EMBL/GenBank/DDBJ whole genome shotgun (WGS) entry which is preliminary data.</text>
</comment>
<keyword evidence="1" id="KW-0472">Membrane</keyword>
<dbReference type="AlphaFoldDB" id="A0AAD6DVV7"/>
<proteinExistence type="predicted"/>
<organism evidence="2 3">
    <name type="scientific">Penicillium hordei</name>
    <dbReference type="NCBI Taxonomy" id="40994"/>
    <lineage>
        <taxon>Eukaryota</taxon>
        <taxon>Fungi</taxon>
        <taxon>Dikarya</taxon>
        <taxon>Ascomycota</taxon>
        <taxon>Pezizomycotina</taxon>
        <taxon>Eurotiomycetes</taxon>
        <taxon>Eurotiomycetidae</taxon>
        <taxon>Eurotiales</taxon>
        <taxon>Aspergillaceae</taxon>
        <taxon>Penicillium</taxon>
    </lineage>
</organism>
<sequence length="74" mass="8300">MAILAILTQLHLACEQVIHVALLTTIINIYTAKNGDWSIMAVLTSIDSSLSVASVILIYIYKFRKLKMVIEEHL</sequence>
<dbReference type="GeneID" id="81591624"/>
<feature type="non-terminal residue" evidence="2">
    <location>
        <position position="74"/>
    </location>
</feature>
<keyword evidence="1" id="KW-0812">Transmembrane</keyword>
<name>A0AAD6DVV7_9EURO</name>
<feature type="transmembrane region" description="Helical" evidence="1">
    <location>
        <begin position="39"/>
        <end position="61"/>
    </location>
</feature>